<evidence type="ECO:0000313" key="2">
    <source>
        <dbReference type="Proteomes" id="UP000076962"/>
    </source>
</evidence>
<sequence length="185" mass="21194">MRISRHQPQVVILCEDITHYHFARKYLRCHGFKRIIPKICPKGRSSGEQYVRTHYAAEVKAHRSKANYLNTALVVVIDADLKSIDERITSLNESPNMIELAQAPRLDTEKIAIFVPARNIETWIHYLNGNDCNEKESYKSLYKKGTSPSQFAEKLAKKICPQGLPDEAPSSLHYACNELNRLQVE</sequence>
<proteinExistence type="predicted"/>
<name>A0A0A6NYT3_9GAMM</name>
<dbReference type="AlphaFoldDB" id="A0A0A6NYT3"/>
<dbReference type="Proteomes" id="UP000076962">
    <property type="component" value="Unassembled WGS sequence"/>
</dbReference>
<accession>A0A0A6NYT3</accession>
<evidence type="ECO:0000313" key="1">
    <source>
        <dbReference type="EMBL" id="OAD20112.1"/>
    </source>
</evidence>
<comment type="caution">
    <text evidence="1">The sequence shown here is derived from an EMBL/GenBank/DDBJ whole genome shotgun (WGS) entry which is preliminary data.</text>
</comment>
<dbReference type="EMBL" id="LUTY01002546">
    <property type="protein sequence ID" value="OAD20112.1"/>
    <property type="molecule type" value="Genomic_DNA"/>
</dbReference>
<protein>
    <submittedName>
        <fullName evidence="1">Uncharacterized protein</fullName>
    </submittedName>
</protein>
<gene>
    <name evidence="1" type="ORF">THIOM_004207</name>
</gene>
<keyword evidence="2" id="KW-1185">Reference proteome</keyword>
<reference evidence="1 2" key="1">
    <citation type="submission" date="2016-05" db="EMBL/GenBank/DDBJ databases">
        <title>Single-cell genome of chain-forming Candidatus Thiomargarita nelsonii and comparison to other large sulfur-oxidizing bacteria.</title>
        <authorList>
            <person name="Winkel M."/>
            <person name="Salman V."/>
            <person name="Woyke T."/>
            <person name="Schulz-Vogt H."/>
            <person name="Richter M."/>
            <person name="Flood B."/>
            <person name="Bailey J."/>
            <person name="Amann R."/>
            <person name="Mussmann M."/>
        </authorList>
    </citation>
    <scope>NUCLEOTIDE SEQUENCE [LARGE SCALE GENOMIC DNA]</scope>
    <source>
        <strain evidence="1 2">THI036</strain>
    </source>
</reference>
<organism evidence="1 2">
    <name type="scientific">Candidatus Thiomargarita nelsonii</name>
    <dbReference type="NCBI Taxonomy" id="1003181"/>
    <lineage>
        <taxon>Bacteria</taxon>
        <taxon>Pseudomonadati</taxon>
        <taxon>Pseudomonadota</taxon>
        <taxon>Gammaproteobacteria</taxon>
        <taxon>Thiotrichales</taxon>
        <taxon>Thiotrichaceae</taxon>
        <taxon>Thiomargarita</taxon>
    </lineage>
</organism>